<name>A0A0P6XZR7_9CHLR</name>
<keyword evidence="9" id="KW-1185">Reference proteome</keyword>
<evidence type="ECO:0000259" key="6">
    <source>
        <dbReference type="PROSITE" id="PS51898"/>
    </source>
</evidence>
<evidence type="ECO:0000256" key="5">
    <source>
        <dbReference type="PROSITE-ProRule" id="PRU01248"/>
    </source>
</evidence>
<evidence type="ECO:0000256" key="3">
    <source>
        <dbReference type="ARBA" id="ARBA00023125"/>
    </source>
</evidence>
<dbReference type="Pfam" id="PF02899">
    <property type="entry name" value="Phage_int_SAM_1"/>
    <property type="match status" value="1"/>
</dbReference>
<dbReference type="OrthoDB" id="9785687at2"/>
<evidence type="ECO:0000259" key="7">
    <source>
        <dbReference type="PROSITE" id="PS51900"/>
    </source>
</evidence>
<evidence type="ECO:0000256" key="4">
    <source>
        <dbReference type="ARBA" id="ARBA00023172"/>
    </source>
</evidence>
<keyword evidence="3 5" id="KW-0238">DNA-binding</keyword>
<comment type="caution">
    <text evidence="8">The sequence shown here is derived from an EMBL/GenBank/DDBJ whole genome shotgun (WGS) entry which is preliminary data.</text>
</comment>
<reference evidence="8 9" key="1">
    <citation type="submission" date="2015-07" db="EMBL/GenBank/DDBJ databases">
        <title>Genome sequence of Leptolinea tardivitalis DSM 16556.</title>
        <authorList>
            <person name="Hemp J."/>
            <person name="Ward L.M."/>
            <person name="Pace L.A."/>
            <person name="Fischer W.W."/>
        </authorList>
    </citation>
    <scope>NUCLEOTIDE SEQUENCE [LARGE SCALE GENOMIC DNA]</scope>
    <source>
        <strain evidence="8 9">YMTK-2</strain>
    </source>
</reference>
<keyword evidence="4" id="KW-0233">DNA recombination</keyword>
<dbReference type="Gene3D" id="1.10.150.130">
    <property type="match status" value="1"/>
</dbReference>
<dbReference type="RefSeq" id="WP_062423332.1">
    <property type="nucleotide sequence ID" value="NZ_BBYA01000014.1"/>
</dbReference>
<dbReference type="InterPro" id="IPR010998">
    <property type="entry name" value="Integrase_recombinase_N"/>
</dbReference>
<evidence type="ECO:0000256" key="2">
    <source>
        <dbReference type="ARBA" id="ARBA00022908"/>
    </source>
</evidence>
<dbReference type="InterPro" id="IPR002104">
    <property type="entry name" value="Integrase_catalytic"/>
</dbReference>
<sequence length="333" mass="37610">MTVSMTINEAVERFLTTISQARSENTALTYGNAMALFLEVLEKNHLNPSENLTESLTEESVAWMISRLKDHAPSTERLYLTATTRFFEFLASENLAVINLPRIQMLIHQRARRPGQRLPMFPRDNIEIIVEHMLSKSYAQTDDPEEKLRNLRDRAFLVTLADTGLRVHEACGLRRGDIDWNEGKALVIGKGNRQAVVRFSTRSLVTIKDYLAARAILDGSAGKPLASLPLFARHDKGAGKKVKPITTTTGREIVADWVKTILGQDAIGTITPHSFRHYFVTRVLHSSGNLKLAQELARHKSIAVTQRYAHLNDDELDRGYFDIFEDSKNTKIE</sequence>
<dbReference type="PANTHER" id="PTHR30349">
    <property type="entry name" value="PHAGE INTEGRASE-RELATED"/>
    <property type="match status" value="1"/>
</dbReference>
<dbReference type="GO" id="GO:0006310">
    <property type="term" value="P:DNA recombination"/>
    <property type="evidence" value="ECO:0007669"/>
    <property type="project" value="UniProtKB-KW"/>
</dbReference>
<dbReference type="InterPro" id="IPR004107">
    <property type="entry name" value="Integrase_SAM-like_N"/>
</dbReference>
<organism evidence="8 9">
    <name type="scientific">Leptolinea tardivitalis</name>
    <dbReference type="NCBI Taxonomy" id="229920"/>
    <lineage>
        <taxon>Bacteria</taxon>
        <taxon>Bacillati</taxon>
        <taxon>Chloroflexota</taxon>
        <taxon>Anaerolineae</taxon>
        <taxon>Anaerolineales</taxon>
        <taxon>Anaerolineaceae</taxon>
        <taxon>Leptolinea</taxon>
    </lineage>
</organism>
<keyword evidence="2" id="KW-0229">DNA integration</keyword>
<comment type="similarity">
    <text evidence="1">Belongs to the 'phage' integrase family.</text>
</comment>
<dbReference type="PROSITE" id="PS51898">
    <property type="entry name" value="TYR_RECOMBINASE"/>
    <property type="match status" value="1"/>
</dbReference>
<dbReference type="GO" id="GO:0015074">
    <property type="term" value="P:DNA integration"/>
    <property type="evidence" value="ECO:0007669"/>
    <property type="project" value="UniProtKB-KW"/>
</dbReference>
<evidence type="ECO:0000313" key="9">
    <source>
        <dbReference type="Proteomes" id="UP000050430"/>
    </source>
</evidence>
<dbReference type="EMBL" id="LGCK01000002">
    <property type="protein sequence ID" value="KPL74672.1"/>
    <property type="molecule type" value="Genomic_DNA"/>
</dbReference>
<evidence type="ECO:0008006" key="10">
    <source>
        <dbReference type="Google" id="ProtNLM"/>
    </source>
</evidence>
<dbReference type="Proteomes" id="UP000050430">
    <property type="component" value="Unassembled WGS sequence"/>
</dbReference>
<dbReference type="InterPro" id="IPR050090">
    <property type="entry name" value="Tyrosine_recombinase_XerCD"/>
</dbReference>
<dbReference type="PANTHER" id="PTHR30349:SF41">
    <property type="entry name" value="INTEGRASE_RECOMBINASE PROTEIN MJ0367-RELATED"/>
    <property type="match status" value="1"/>
</dbReference>
<dbReference type="SUPFAM" id="SSF56349">
    <property type="entry name" value="DNA breaking-rejoining enzymes"/>
    <property type="match status" value="1"/>
</dbReference>
<proteinExistence type="inferred from homology"/>
<feature type="domain" description="Tyr recombinase" evidence="6">
    <location>
        <begin position="124"/>
        <end position="321"/>
    </location>
</feature>
<dbReference type="GO" id="GO:0003677">
    <property type="term" value="F:DNA binding"/>
    <property type="evidence" value="ECO:0007669"/>
    <property type="project" value="UniProtKB-UniRule"/>
</dbReference>
<feature type="domain" description="Core-binding (CB)" evidence="7">
    <location>
        <begin position="5"/>
        <end position="91"/>
    </location>
</feature>
<dbReference type="STRING" id="229920.ADM99_00815"/>
<dbReference type="Gene3D" id="1.10.443.10">
    <property type="entry name" value="Intergrase catalytic core"/>
    <property type="match status" value="1"/>
</dbReference>
<accession>A0A0P6XZR7</accession>
<dbReference type="AlphaFoldDB" id="A0A0P6XZR7"/>
<dbReference type="Pfam" id="PF00589">
    <property type="entry name" value="Phage_integrase"/>
    <property type="match status" value="1"/>
</dbReference>
<gene>
    <name evidence="8" type="ORF">ADM99_00815</name>
</gene>
<dbReference type="InterPro" id="IPR044068">
    <property type="entry name" value="CB"/>
</dbReference>
<dbReference type="PROSITE" id="PS51900">
    <property type="entry name" value="CB"/>
    <property type="match status" value="1"/>
</dbReference>
<evidence type="ECO:0000313" key="8">
    <source>
        <dbReference type="EMBL" id="KPL74672.1"/>
    </source>
</evidence>
<dbReference type="InterPro" id="IPR011010">
    <property type="entry name" value="DNA_brk_join_enz"/>
</dbReference>
<protein>
    <recommendedName>
        <fullName evidence="10">Tyr recombinase domain-containing protein</fullName>
    </recommendedName>
</protein>
<dbReference type="InterPro" id="IPR013762">
    <property type="entry name" value="Integrase-like_cat_sf"/>
</dbReference>
<evidence type="ECO:0000256" key="1">
    <source>
        <dbReference type="ARBA" id="ARBA00008857"/>
    </source>
</evidence>